<proteinExistence type="inferred from homology"/>
<dbReference type="OrthoDB" id="10061782at2759"/>
<evidence type="ECO:0000256" key="1">
    <source>
        <dbReference type="ARBA" id="ARBA00038158"/>
    </source>
</evidence>
<comment type="similarity">
    <text evidence="1">Belongs to the methyltransferase superfamily. LaeA methyltransferase family.</text>
</comment>
<evidence type="ECO:0000256" key="2">
    <source>
        <dbReference type="SAM" id="MobiDB-lite"/>
    </source>
</evidence>
<gene>
    <name evidence="3" type="ORF">VPNG_04574</name>
</gene>
<evidence type="ECO:0000313" key="4">
    <source>
        <dbReference type="Proteomes" id="UP000285146"/>
    </source>
</evidence>
<comment type="caution">
    <text evidence="3">The sequence shown here is derived from an EMBL/GenBank/DDBJ whole genome shotgun (WGS) entry which is preliminary data.</text>
</comment>
<dbReference type="Gene3D" id="3.40.50.150">
    <property type="entry name" value="Vaccinia Virus protein VP39"/>
    <property type="match status" value="2"/>
</dbReference>
<keyword evidence="4" id="KW-1185">Reference proteome</keyword>
<dbReference type="EMBL" id="LKEB01000018">
    <property type="protein sequence ID" value="ROW13682.1"/>
    <property type="molecule type" value="Genomic_DNA"/>
</dbReference>
<name>A0A423XCC4_9PEZI</name>
<dbReference type="GO" id="GO:0008168">
    <property type="term" value="F:methyltransferase activity"/>
    <property type="evidence" value="ECO:0007669"/>
    <property type="project" value="TreeGrafter"/>
</dbReference>
<protein>
    <submittedName>
        <fullName evidence="3">Uncharacterized protein</fullName>
    </submittedName>
</protein>
<evidence type="ECO:0000313" key="3">
    <source>
        <dbReference type="EMBL" id="ROW13682.1"/>
    </source>
</evidence>
<dbReference type="InParanoid" id="A0A423XCC4"/>
<feature type="compositionally biased region" description="Low complexity" evidence="2">
    <location>
        <begin position="24"/>
        <end position="39"/>
    </location>
</feature>
<feature type="region of interest" description="Disordered" evidence="2">
    <location>
        <begin position="21"/>
        <end position="72"/>
    </location>
</feature>
<dbReference type="PANTHER" id="PTHR43591">
    <property type="entry name" value="METHYLTRANSFERASE"/>
    <property type="match status" value="1"/>
</dbReference>
<reference evidence="3 4" key="1">
    <citation type="submission" date="2015-09" db="EMBL/GenBank/DDBJ databases">
        <title>Host preference determinants of Valsa canker pathogens revealed by comparative genomics.</title>
        <authorList>
            <person name="Yin Z."/>
            <person name="Huang L."/>
        </authorList>
    </citation>
    <scope>NUCLEOTIDE SEQUENCE [LARGE SCALE GENOMIC DNA]</scope>
    <source>
        <strain evidence="3 4">SXYLt</strain>
    </source>
</reference>
<feature type="compositionally biased region" description="Acidic residues" evidence="2">
    <location>
        <begin position="55"/>
        <end position="64"/>
    </location>
</feature>
<dbReference type="SUPFAM" id="SSF53335">
    <property type="entry name" value="S-adenosyl-L-methionine-dependent methyltransferases"/>
    <property type="match status" value="2"/>
</dbReference>
<accession>A0A423XCC4</accession>
<dbReference type="Proteomes" id="UP000285146">
    <property type="component" value="Unassembled WGS sequence"/>
</dbReference>
<organism evidence="3 4">
    <name type="scientific">Cytospora leucostoma</name>
    <dbReference type="NCBI Taxonomy" id="1230097"/>
    <lineage>
        <taxon>Eukaryota</taxon>
        <taxon>Fungi</taxon>
        <taxon>Dikarya</taxon>
        <taxon>Ascomycota</taxon>
        <taxon>Pezizomycotina</taxon>
        <taxon>Sordariomycetes</taxon>
        <taxon>Sordariomycetidae</taxon>
        <taxon>Diaporthales</taxon>
        <taxon>Cytosporaceae</taxon>
        <taxon>Cytospora</taxon>
    </lineage>
</organism>
<sequence length="540" mass="61511">MLRNRSVTNIVGLVSGRYGGLTATSSSSRTDPHSSSSNTDDGEVPVSNDIWPGSESDDSNDDADVGAASPFRRGSTKGSGFFRNLVQKISKPYYKPQQNPKTAVLGIDLVPVEPPYLVSNCHFQVRDATEDWDLNTTFDFVHTRMLGDVPEKERLVQAIYDNLNPGGWAEFSLKELGSSLYYPTQYKHLLRKVGFENITETKNGVPTNACYPGRKLRKMGNMMAQNWIAILEPLTTPVMTNGLGWPPEDVKTLLTSVKKEIPDTRYHSYMTFDYTPPTYTHPTNTMAEYERDYERDDLFRTGSDAHATVYTRSALSVWYDLYVLGFNMSYVWGCPTSTVLLPFFSEHFSRNHLDCGVATGYIPATALNCFWRKYSRHRLTLLDLNPNPLRAARARILSVATDTDVDCVEADVTEPPPRELIGRKFDSISLFNLFHCMPGGREKFKAFGTMAQIISDDGVLVGSTVLGIQHTTWYQWFTRFYLRWYNHWWGVFNNWDDTRDDVEIALRENFEEVETWTVGVMLLFRATRPRRDVNKTLIDV</sequence>
<dbReference type="PANTHER" id="PTHR43591:SF24">
    <property type="entry name" value="2-METHOXY-6-POLYPRENYL-1,4-BENZOQUINOL METHYLASE, MITOCHONDRIAL"/>
    <property type="match status" value="1"/>
</dbReference>
<dbReference type="InterPro" id="IPR029063">
    <property type="entry name" value="SAM-dependent_MTases_sf"/>
</dbReference>
<dbReference type="Pfam" id="PF13489">
    <property type="entry name" value="Methyltransf_23"/>
    <property type="match status" value="1"/>
</dbReference>
<dbReference type="AlphaFoldDB" id="A0A423XCC4"/>